<dbReference type="InterPro" id="IPR013783">
    <property type="entry name" value="Ig-like_fold"/>
</dbReference>
<dbReference type="SUPFAM" id="SSF56112">
    <property type="entry name" value="Protein kinase-like (PK-like)"/>
    <property type="match status" value="1"/>
</dbReference>
<dbReference type="SMART" id="SM00220">
    <property type="entry name" value="S_TKc"/>
    <property type="match status" value="1"/>
</dbReference>
<dbReference type="Pfam" id="PF00069">
    <property type="entry name" value="Pkinase"/>
    <property type="match status" value="1"/>
</dbReference>
<dbReference type="InterPro" id="IPR032707">
    <property type="entry name" value="MYCBPAP"/>
</dbReference>
<protein>
    <recommendedName>
        <fullName evidence="2">Protein kinase domain-containing protein</fullName>
    </recommendedName>
</protein>
<keyword evidence="4" id="KW-1185">Reference proteome</keyword>
<dbReference type="Gene3D" id="1.10.510.10">
    <property type="entry name" value="Transferase(Phosphotransferase) domain 1"/>
    <property type="match status" value="1"/>
</dbReference>
<dbReference type="GO" id="GO:0004672">
    <property type="term" value="F:protein kinase activity"/>
    <property type="evidence" value="ECO:0007669"/>
    <property type="project" value="InterPro"/>
</dbReference>
<dbReference type="PANTHER" id="PTHR48421:SF1">
    <property type="entry name" value="MYCBP-ASSOCIATED PROTEIN"/>
    <property type="match status" value="1"/>
</dbReference>
<evidence type="ECO:0000313" key="4">
    <source>
        <dbReference type="Proteomes" id="UP000694523"/>
    </source>
</evidence>
<evidence type="ECO:0000256" key="1">
    <source>
        <dbReference type="SAM" id="MobiDB-lite"/>
    </source>
</evidence>
<feature type="compositionally biased region" description="Basic and acidic residues" evidence="1">
    <location>
        <begin position="411"/>
        <end position="441"/>
    </location>
</feature>
<sequence>MGSALSALRRAGIIHADIKPSHIMTDKPKHKPFPIKLIDFGSALSTSDAKQGSTLGTIGFMSPEIMLGLPFTQATDVWSLGCVVAYMMLGNPLFSTQSEYKAFKDIHQIIGQPSDELLDKGLYTSKFYKKCNNKWSPVEAMDPVEVIALDERLTSLDDLKTMNLRPFKRLDLAEREQCVDLLKEMLQINPEDRITPEEIKKHPFITGHYPCKSPWRDFMPFQKNDKVSPLELENQPSQRTLNTLPSKKPEAYKVPPVTCASLPSKPSLHRVIMQKSKKKETLNQAFPLVNSGYGLHVGNGFWRVPEHFGNEMSGLATTLTKADFGVREPMTHVGLPSSIRQESGLKKEHTVNDAYLTWDQSLYLKQQCQMLGEAVQELDFSTPDIDKLEVIGSSIYPPICSETCSDASLENTKKEEEPMDRHEDTKDTKEIPKSIDVEPDSKNPPIPALRISRHANGTENSKGQVGINVNILFESPPGEPRMSCFELRNIGSTPIFYSWKRLPLPHSFPNLLPSTMTQNSFYFTSSSGVMLPGESHVLRASFKSHKHGVKTERWQMNTHPVLPQGPTQVTLTGVVLYQDRNAANRQRIREKCEKLVTHENGIIVSQSIVYDMVNGIHTPERPSSPAELTEEEEFLHKNPKLCYINHPVEGLKKLWHNVKPESAWDLSLSALQQALLSLPNDEVETGLAQLNSLILQLTEPSPELQCPTVALGQLMWRDPVDTMTSEAVRLTQLLNLPENDTWMDEDQKKKKQEDEKVTASLNAQNSSENLVNSKTQRKSRQGDAYFLFL</sequence>
<dbReference type="Proteomes" id="UP000694523">
    <property type="component" value="Unplaced"/>
</dbReference>
<reference evidence="3" key="1">
    <citation type="submission" date="2025-08" db="UniProtKB">
        <authorList>
            <consortium name="Ensembl"/>
        </authorList>
    </citation>
    <scope>IDENTIFICATION</scope>
</reference>
<dbReference type="PROSITE" id="PS50011">
    <property type="entry name" value="PROTEIN_KINASE_DOM"/>
    <property type="match status" value="1"/>
</dbReference>
<accession>A0A8C6V8X0</accession>
<dbReference type="Ensembl" id="ENSNMLT00000049517.1">
    <property type="protein sequence ID" value="ENSNMLP00000044598.1"/>
    <property type="gene ID" value="ENSNMLG00000027000.1"/>
</dbReference>
<evidence type="ECO:0000259" key="2">
    <source>
        <dbReference type="PROSITE" id="PS50011"/>
    </source>
</evidence>
<feature type="compositionally biased region" description="Basic and acidic residues" evidence="1">
    <location>
        <begin position="745"/>
        <end position="757"/>
    </location>
</feature>
<feature type="region of interest" description="Disordered" evidence="1">
    <location>
        <begin position="408"/>
        <end position="461"/>
    </location>
</feature>
<feature type="domain" description="Protein kinase" evidence="2">
    <location>
        <begin position="1"/>
        <end position="205"/>
    </location>
</feature>
<dbReference type="Gene3D" id="2.60.40.10">
    <property type="entry name" value="Immunoglobulins"/>
    <property type="match status" value="1"/>
</dbReference>
<dbReference type="InterPro" id="IPR000719">
    <property type="entry name" value="Prot_kinase_dom"/>
</dbReference>
<organism evidence="3 4">
    <name type="scientific">Neogobius melanostomus</name>
    <name type="common">round goby</name>
    <dbReference type="NCBI Taxonomy" id="47308"/>
    <lineage>
        <taxon>Eukaryota</taxon>
        <taxon>Metazoa</taxon>
        <taxon>Chordata</taxon>
        <taxon>Craniata</taxon>
        <taxon>Vertebrata</taxon>
        <taxon>Euteleostomi</taxon>
        <taxon>Actinopterygii</taxon>
        <taxon>Neopterygii</taxon>
        <taxon>Teleostei</taxon>
        <taxon>Neoteleostei</taxon>
        <taxon>Acanthomorphata</taxon>
        <taxon>Gobiaria</taxon>
        <taxon>Gobiiformes</taxon>
        <taxon>Gobioidei</taxon>
        <taxon>Gobiidae</taxon>
        <taxon>Benthophilinae</taxon>
        <taxon>Neogobiini</taxon>
        <taxon>Neogobius</taxon>
    </lineage>
</organism>
<evidence type="ECO:0000313" key="3">
    <source>
        <dbReference type="Ensembl" id="ENSNMLP00000044598.1"/>
    </source>
</evidence>
<dbReference type="Pfam" id="PF14646">
    <property type="entry name" value="MYCBPAP"/>
    <property type="match status" value="1"/>
</dbReference>
<reference evidence="3" key="2">
    <citation type="submission" date="2025-09" db="UniProtKB">
        <authorList>
            <consortium name="Ensembl"/>
        </authorList>
    </citation>
    <scope>IDENTIFICATION</scope>
</reference>
<dbReference type="AlphaFoldDB" id="A0A8C6V8X0"/>
<dbReference type="PANTHER" id="PTHR48421">
    <property type="entry name" value="MYCBP-ASSOCIATED PROTEIN"/>
    <property type="match status" value="1"/>
</dbReference>
<name>A0A8C6V8X0_9GOBI</name>
<dbReference type="InterPro" id="IPR011009">
    <property type="entry name" value="Kinase-like_dom_sf"/>
</dbReference>
<feature type="compositionally biased region" description="Polar residues" evidence="1">
    <location>
        <begin position="759"/>
        <end position="774"/>
    </location>
</feature>
<feature type="region of interest" description="Disordered" evidence="1">
    <location>
        <begin position="741"/>
        <end position="782"/>
    </location>
</feature>
<proteinExistence type="predicted"/>
<dbReference type="GO" id="GO:0005524">
    <property type="term" value="F:ATP binding"/>
    <property type="evidence" value="ECO:0007669"/>
    <property type="project" value="InterPro"/>
</dbReference>